<dbReference type="PANTHER" id="PTHR11757:SF19">
    <property type="entry name" value="PROLYL ENDOPEPTIDASE-LIKE"/>
    <property type="match status" value="1"/>
</dbReference>
<evidence type="ECO:0000313" key="7">
    <source>
        <dbReference type="EMBL" id="GIJ60129.1"/>
    </source>
</evidence>
<dbReference type="Gene3D" id="2.130.10.120">
    <property type="entry name" value="Prolyl oligopeptidase, N-terminal domain"/>
    <property type="match status" value="1"/>
</dbReference>
<comment type="caution">
    <text evidence="7">The sequence shown here is derived from an EMBL/GenBank/DDBJ whole genome shotgun (WGS) entry which is preliminary data.</text>
</comment>
<dbReference type="SUPFAM" id="SSF53474">
    <property type="entry name" value="alpha/beta-Hydrolases"/>
    <property type="match status" value="1"/>
</dbReference>
<dbReference type="Gene3D" id="3.40.50.1820">
    <property type="entry name" value="alpha/beta hydrolase"/>
    <property type="match status" value="1"/>
</dbReference>
<keyword evidence="4" id="KW-0720">Serine protease</keyword>
<dbReference type="PRINTS" id="PR00862">
    <property type="entry name" value="PROLIGOPTASE"/>
</dbReference>
<dbReference type="Pfam" id="PF02897">
    <property type="entry name" value="Peptidase_S9_N"/>
    <property type="match status" value="1"/>
</dbReference>
<dbReference type="InterPro" id="IPR002470">
    <property type="entry name" value="Peptidase_S9A"/>
</dbReference>
<evidence type="ECO:0000256" key="3">
    <source>
        <dbReference type="ARBA" id="ARBA00022801"/>
    </source>
</evidence>
<dbReference type="InterPro" id="IPR023302">
    <property type="entry name" value="Pept_S9A_N"/>
</dbReference>
<protein>
    <submittedName>
        <fullName evidence="7">Oligopeptidase B</fullName>
    </submittedName>
</protein>
<keyword evidence="8" id="KW-1185">Reference proteome</keyword>
<dbReference type="InterPro" id="IPR001375">
    <property type="entry name" value="Peptidase_S9_cat"/>
</dbReference>
<evidence type="ECO:0000259" key="5">
    <source>
        <dbReference type="Pfam" id="PF00326"/>
    </source>
</evidence>
<dbReference type="Pfam" id="PF00326">
    <property type="entry name" value="Peptidase_S9"/>
    <property type="match status" value="1"/>
</dbReference>
<evidence type="ECO:0000256" key="2">
    <source>
        <dbReference type="ARBA" id="ARBA00022670"/>
    </source>
</evidence>
<dbReference type="Proteomes" id="UP000612585">
    <property type="component" value="Unassembled WGS sequence"/>
</dbReference>
<feature type="domain" description="Peptidase S9 prolyl oligopeptidase catalytic" evidence="5">
    <location>
        <begin position="460"/>
        <end position="669"/>
    </location>
</feature>
<proteinExistence type="inferred from homology"/>
<comment type="similarity">
    <text evidence="1">Belongs to the peptidase S9A family.</text>
</comment>
<evidence type="ECO:0000313" key="8">
    <source>
        <dbReference type="Proteomes" id="UP000612585"/>
    </source>
</evidence>
<organism evidence="7 8">
    <name type="scientific">Virgisporangium aurantiacum</name>
    <dbReference type="NCBI Taxonomy" id="175570"/>
    <lineage>
        <taxon>Bacteria</taxon>
        <taxon>Bacillati</taxon>
        <taxon>Actinomycetota</taxon>
        <taxon>Actinomycetes</taxon>
        <taxon>Micromonosporales</taxon>
        <taxon>Micromonosporaceae</taxon>
        <taxon>Virgisporangium</taxon>
    </lineage>
</organism>
<reference evidence="7" key="1">
    <citation type="submission" date="2021-01" db="EMBL/GenBank/DDBJ databases">
        <title>Whole genome shotgun sequence of Virgisporangium aurantiacum NBRC 16421.</title>
        <authorList>
            <person name="Komaki H."/>
            <person name="Tamura T."/>
        </authorList>
    </citation>
    <scope>NUCLEOTIDE SEQUENCE</scope>
    <source>
        <strain evidence="7">NBRC 16421</strain>
    </source>
</reference>
<dbReference type="AlphaFoldDB" id="A0A8J4E3J8"/>
<keyword evidence="3" id="KW-0378">Hydrolase</keyword>
<dbReference type="EMBL" id="BOPG01000050">
    <property type="protein sequence ID" value="GIJ60129.1"/>
    <property type="molecule type" value="Genomic_DNA"/>
</dbReference>
<dbReference type="InterPro" id="IPR051543">
    <property type="entry name" value="Serine_Peptidase_S9A"/>
</dbReference>
<name>A0A8J4E3J8_9ACTN</name>
<evidence type="ECO:0000256" key="4">
    <source>
        <dbReference type="ARBA" id="ARBA00022825"/>
    </source>
</evidence>
<dbReference type="SUPFAM" id="SSF50993">
    <property type="entry name" value="Peptidase/esterase 'gauge' domain"/>
    <property type="match status" value="1"/>
</dbReference>
<accession>A0A8J4E3J8</accession>
<gene>
    <name evidence="7" type="ORF">Vau01_076450</name>
</gene>
<dbReference type="GO" id="GO:0006508">
    <property type="term" value="P:proteolysis"/>
    <property type="evidence" value="ECO:0007669"/>
    <property type="project" value="UniProtKB-KW"/>
</dbReference>
<dbReference type="InterPro" id="IPR029058">
    <property type="entry name" value="AB_hydrolase_fold"/>
</dbReference>
<dbReference type="GO" id="GO:0004252">
    <property type="term" value="F:serine-type endopeptidase activity"/>
    <property type="evidence" value="ECO:0007669"/>
    <property type="project" value="InterPro"/>
</dbReference>
<evidence type="ECO:0000259" key="6">
    <source>
        <dbReference type="Pfam" id="PF02897"/>
    </source>
</evidence>
<keyword evidence="2" id="KW-0645">Protease</keyword>
<evidence type="ECO:0000256" key="1">
    <source>
        <dbReference type="ARBA" id="ARBA00005228"/>
    </source>
</evidence>
<dbReference type="PANTHER" id="PTHR11757">
    <property type="entry name" value="PROTEASE FAMILY S9A OLIGOPEPTIDASE"/>
    <property type="match status" value="1"/>
</dbReference>
<sequence>MTVRPAPTEPYVREVHGVRTDDPYRWMRNRADPRLRPHLAAERAHYDEVSAGWHDLRSALGAEFAARLPIEEDPVGYRRGQYEYAEHTPVGAEHPQLLRRKRDSDFEVLLDGTAVAAGSKHLRYGVCDPSPDGSHLAYSVDVTGNEVYELRFRDTATGADLPERIPHTYYGSGWSLDSTTLFYVVHDASYRPYRVHRHVLGTDPATDALVYQEDDERFHVDVATTRSGAYLVVTTRSRDTSEQWLVPLAAPETPARLIEPRRHNVEYFAAHRPESDELLLLTNDGAAEYRVVRAPATGPGRENWVELIAGSDDTRLRELDVFAGHLVLRCQRRGVGFLRVVAPDGTVCDHHPPDEAGLIELYPPGPYDVTSVVASSESLVVPRRWWRIDLRTGARDLLRETRVPGYDPGGYTTTMSFVDTEDGERVPVTIAHRVGTTPDGSNPCLLYAYGAYERCARPGFSAALPSLLDRGFVYAIAHVRGGGEHGRRWWLDGRLANKHHTFSDLIAVRDRLVADGWTDRVVCRGLSAGGLLAGNAYTFWPDRWAGVIAEAPAVDVLNQMLDPSVPLTVNEYDEWGEPARREQFEWMRAYVPNENITDRPRPPLLVTGILHDPRVLVYAPARWVAGLRAADTHGNHILFRVELGAGDHKVRSRVGSLAYEAEVFAWVLSVALAPATAAT</sequence>
<dbReference type="RefSeq" id="WP_204003989.1">
    <property type="nucleotide sequence ID" value="NZ_BOPG01000050.1"/>
</dbReference>
<feature type="domain" description="Peptidase S9A N-terminal" evidence="6">
    <location>
        <begin position="9"/>
        <end position="400"/>
    </location>
</feature>